<comment type="similarity">
    <text evidence="8">Belongs to the peptidase M48 family.</text>
</comment>
<feature type="active site" evidence="6">
    <location>
        <position position="265"/>
    </location>
</feature>
<evidence type="ECO:0000256" key="6">
    <source>
        <dbReference type="PIRSR" id="PIRSR627057-1"/>
    </source>
</evidence>
<feature type="compositionally biased region" description="Low complexity" evidence="9">
    <location>
        <begin position="15"/>
        <end position="25"/>
    </location>
</feature>
<dbReference type="EMBL" id="CP042997">
    <property type="protein sequence ID" value="QEH32290.1"/>
    <property type="molecule type" value="Genomic_DNA"/>
</dbReference>
<evidence type="ECO:0000256" key="9">
    <source>
        <dbReference type="SAM" id="MobiDB-lite"/>
    </source>
</evidence>
<evidence type="ECO:0000256" key="7">
    <source>
        <dbReference type="PIRSR" id="PIRSR627057-2"/>
    </source>
</evidence>
<keyword evidence="14" id="KW-1185">Reference proteome</keyword>
<dbReference type="OrthoDB" id="9781930at2"/>
<evidence type="ECO:0000256" key="2">
    <source>
        <dbReference type="ARBA" id="ARBA00022723"/>
    </source>
</evidence>
<comment type="cofactor">
    <cofactor evidence="7 8">
        <name>Zn(2+)</name>
        <dbReference type="ChEBI" id="CHEBI:29105"/>
    </cofactor>
    <text evidence="7 8">Binds 1 zinc ion per subunit.</text>
</comment>
<feature type="binding site" evidence="7">
    <location>
        <position position="344"/>
    </location>
    <ligand>
        <name>Zn(2+)</name>
        <dbReference type="ChEBI" id="CHEBI:29105"/>
        <note>catalytic</note>
    </ligand>
</feature>
<evidence type="ECO:0000256" key="4">
    <source>
        <dbReference type="ARBA" id="ARBA00022833"/>
    </source>
</evidence>
<dbReference type="Proteomes" id="UP000324233">
    <property type="component" value="Chromosome"/>
</dbReference>
<organism evidence="13 14">
    <name type="scientific">Aquisphaera giovannonii</name>
    <dbReference type="NCBI Taxonomy" id="406548"/>
    <lineage>
        <taxon>Bacteria</taxon>
        <taxon>Pseudomonadati</taxon>
        <taxon>Planctomycetota</taxon>
        <taxon>Planctomycetia</taxon>
        <taxon>Isosphaerales</taxon>
        <taxon>Isosphaeraceae</taxon>
        <taxon>Aquisphaera</taxon>
    </lineage>
</organism>
<feature type="binding site" evidence="7">
    <location>
        <position position="264"/>
    </location>
    <ligand>
        <name>Zn(2+)</name>
        <dbReference type="ChEBI" id="CHEBI:29105"/>
        <note>catalytic</note>
    </ligand>
</feature>
<dbReference type="PANTHER" id="PTHR10120">
    <property type="entry name" value="CAAX PRENYL PROTEASE 1"/>
    <property type="match status" value="1"/>
</dbReference>
<feature type="transmembrane region" description="Helical" evidence="10">
    <location>
        <begin position="312"/>
        <end position="339"/>
    </location>
</feature>
<keyword evidence="2 7" id="KW-0479">Metal-binding</keyword>
<name>A0A5B9VX57_9BACT</name>
<dbReference type="AlphaFoldDB" id="A0A5B9VX57"/>
<dbReference type="RefSeq" id="WP_148591358.1">
    <property type="nucleotide sequence ID" value="NZ_CP042997.1"/>
</dbReference>
<reference evidence="13 14" key="1">
    <citation type="submission" date="2019-08" db="EMBL/GenBank/DDBJ databases">
        <title>Deep-cultivation of Planctomycetes and their phenomic and genomic characterization uncovers novel biology.</title>
        <authorList>
            <person name="Wiegand S."/>
            <person name="Jogler M."/>
            <person name="Boedeker C."/>
            <person name="Pinto D."/>
            <person name="Vollmers J."/>
            <person name="Rivas-Marin E."/>
            <person name="Kohn T."/>
            <person name="Peeters S.H."/>
            <person name="Heuer A."/>
            <person name="Rast P."/>
            <person name="Oberbeckmann S."/>
            <person name="Bunk B."/>
            <person name="Jeske O."/>
            <person name="Meyerdierks A."/>
            <person name="Storesund J.E."/>
            <person name="Kallscheuer N."/>
            <person name="Luecker S."/>
            <person name="Lage O.M."/>
            <person name="Pohl T."/>
            <person name="Merkel B.J."/>
            <person name="Hornburger P."/>
            <person name="Mueller R.-W."/>
            <person name="Bruemmer F."/>
            <person name="Labrenz M."/>
            <person name="Spormann A.M."/>
            <person name="Op den Camp H."/>
            <person name="Overmann J."/>
            <person name="Amann R."/>
            <person name="Jetten M.S.M."/>
            <person name="Mascher T."/>
            <person name="Medema M.H."/>
            <person name="Devos D.P."/>
            <person name="Kaster A.-K."/>
            <person name="Ovreas L."/>
            <person name="Rohde M."/>
            <person name="Galperin M.Y."/>
            <person name="Jogler C."/>
        </authorList>
    </citation>
    <scope>NUCLEOTIDE SEQUENCE [LARGE SCALE GENOMIC DNA]</scope>
    <source>
        <strain evidence="13 14">OJF2</strain>
    </source>
</reference>
<dbReference type="InterPro" id="IPR027057">
    <property type="entry name" value="CAXX_Prtase_1"/>
</dbReference>
<evidence type="ECO:0000256" key="8">
    <source>
        <dbReference type="RuleBase" id="RU003983"/>
    </source>
</evidence>
<dbReference type="CDD" id="cd07343">
    <property type="entry name" value="M48A_Zmpste24p_like"/>
    <property type="match status" value="1"/>
</dbReference>
<dbReference type="GO" id="GO:0046872">
    <property type="term" value="F:metal ion binding"/>
    <property type="evidence" value="ECO:0007669"/>
    <property type="project" value="UniProtKB-KW"/>
</dbReference>
<dbReference type="GO" id="GO:0004222">
    <property type="term" value="F:metalloendopeptidase activity"/>
    <property type="evidence" value="ECO:0007669"/>
    <property type="project" value="InterPro"/>
</dbReference>
<feature type="transmembrane region" description="Helical" evidence="10">
    <location>
        <begin position="51"/>
        <end position="72"/>
    </location>
</feature>
<dbReference type="GO" id="GO:0071586">
    <property type="term" value="P:CAAX-box protein processing"/>
    <property type="evidence" value="ECO:0007669"/>
    <property type="project" value="InterPro"/>
</dbReference>
<keyword evidence="10" id="KW-1133">Transmembrane helix</keyword>
<dbReference type="InterPro" id="IPR032456">
    <property type="entry name" value="Peptidase_M48_N"/>
</dbReference>
<evidence type="ECO:0000256" key="3">
    <source>
        <dbReference type="ARBA" id="ARBA00022801"/>
    </source>
</evidence>
<keyword evidence="3 8" id="KW-0378">Hydrolase</keyword>
<evidence type="ECO:0000259" key="11">
    <source>
        <dbReference type="Pfam" id="PF01435"/>
    </source>
</evidence>
<gene>
    <name evidence="13" type="ORF">OJF2_07590</name>
</gene>
<evidence type="ECO:0000256" key="10">
    <source>
        <dbReference type="SAM" id="Phobius"/>
    </source>
</evidence>
<feature type="transmembrane region" description="Helical" evidence="10">
    <location>
        <begin position="133"/>
        <end position="155"/>
    </location>
</feature>
<feature type="domain" description="Peptidase M48" evidence="11">
    <location>
        <begin position="195"/>
        <end position="397"/>
    </location>
</feature>
<feature type="transmembrane region" description="Helical" evidence="10">
    <location>
        <begin position="162"/>
        <end position="185"/>
    </location>
</feature>
<dbReference type="Pfam" id="PF01435">
    <property type="entry name" value="Peptidase_M48"/>
    <property type="match status" value="1"/>
</dbReference>
<dbReference type="Gene3D" id="3.30.2010.10">
    <property type="entry name" value="Metalloproteases ('zincins'), catalytic domain"/>
    <property type="match status" value="1"/>
</dbReference>
<keyword evidence="10" id="KW-0812">Transmembrane</keyword>
<feature type="region of interest" description="Disordered" evidence="9">
    <location>
        <begin position="1"/>
        <end position="28"/>
    </location>
</feature>
<dbReference type="InterPro" id="IPR001915">
    <property type="entry name" value="Peptidase_M48"/>
</dbReference>
<accession>A0A5B9VX57</accession>
<protein>
    <recommendedName>
        <fullName evidence="15">Protease HtpX</fullName>
    </recommendedName>
</protein>
<evidence type="ECO:0000259" key="12">
    <source>
        <dbReference type="Pfam" id="PF16491"/>
    </source>
</evidence>
<evidence type="ECO:0000313" key="13">
    <source>
        <dbReference type="EMBL" id="QEH32290.1"/>
    </source>
</evidence>
<sequence>MLAPHATAEPPPTPGASTAAAAPGADELTPVEVPAPTEKALRYYEGNMRLWAFHVAWSILVPAAIFFSGLSARIRDLARRIGRGWLPTVAIYLVLYLGLNAALDLPFDYYAGFVRQHAYGMSNQTFAKWLTDLVLGLGVDMLGAAAFGWVPFLLLARSPRRWWLYVAILWVPFLFFVVLIKPIWIDPLFNTFGPMKDPALERSILDLASRAGIEGGRVFEVAKRVDTNAMNAYVTGLGGTKRIVLWDTLIAGLGERELLVVMGHEMGHYVLGHVLRTILLSSLVMLLGLFLVDRVGRAVLAKFASRAGVHDLADVASVPLLALLIAVNGLLLGPIAMAYSRHQEHEADRFALDLTHANHSAGMAFAKLQRENLGNPRPGPIYTFFRASHPSIGDRIDFSNAYHPWADR</sequence>
<keyword evidence="5 8" id="KW-0482">Metalloprotease</keyword>
<feature type="transmembrane region" description="Helical" evidence="10">
    <location>
        <begin position="84"/>
        <end position="103"/>
    </location>
</feature>
<evidence type="ECO:0000256" key="1">
    <source>
        <dbReference type="ARBA" id="ARBA00022670"/>
    </source>
</evidence>
<dbReference type="Pfam" id="PF16491">
    <property type="entry name" value="Peptidase_M48_N"/>
    <property type="match status" value="1"/>
</dbReference>
<feature type="binding site" evidence="7">
    <location>
        <position position="268"/>
    </location>
    <ligand>
        <name>Zn(2+)</name>
        <dbReference type="ChEBI" id="CHEBI:29105"/>
        <note>catalytic</note>
    </ligand>
</feature>
<keyword evidence="1 8" id="KW-0645">Protease</keyword>
<proteinExistence type="inferred from homology"/>
<dbReference type="KEGG" id="agv:OJF2_07590"/>
<feature type="domain" description="CAAX prenyl protease 1 N-terminal" evidence="12">
    <location>
        <begin position="38"/>
        <end position="191"/>
    </location>
</feature>
<keyword evidence="10" id="KW-0472">Membrane</keyword>
<evidence type="ECO:0000256" key="5">
    <source>
        <dbReference type="ARBA" id="ARBA00023049"/>
    </source>
</evidence>
<feature type="transmembrane region" description="Helical" evidence="10">
    <location>
        <begin position="269"/>
        <end position="292"/>
    </location>
</feature>
<evidence type="ECO:0008006" key="15">
    <source>
        <dbReference type="Google" id="ProtNLM"/>
    </source>
</evidence>
<keyword evidence="4 7" id="KW-0862">Zinc</keyword>
<feature type="active site" description="Proton donor" evidence="6">
    <location>
        <position position="348"/>
    </location>
</feature>
<evidence type="ECO:0000313" key="14">
    <source>
        <dbReference type="Proteomes" id="UP000324233"/>
    </source>
</evidence>